<gene>
    <name evidence="2" type="ORF">SAMN04488116_1226</name>
</gene>
<keyword evidence="1" id="KW-0732">Signal</keyword>
<dbReference type="AlphaFoldDB" id="A0A1M5JW05"/>
<proteinExistence type="predicted"/>
<dbReference type="Proteomes" id="UP000184532">
    <property type="component" value="Unassembled WGS sequence"/>
</dbReference>
<evidence type="ECO:0000313" key="3">
    <source>
        <dbReference type="Proteomes" id="UP000184532"/>
    </source>
</evidence>
<dbReference type="Pfam" id="PF20311">
    <property type="entry name" value="DUF6607"/>
    <property type="match status" value="1"/>
</dbReference>
<dbReference type="InterPro" id="IPR046715">
    <property type="entry name" value="DUF6607"/>
</dbReference>
<protein>
    <recommendedName>
        <fullName evidence="4">MORN repeat variant</fullName>
    </recommendedName>
</protein>
<evidence type="ECO:0000256" key="1">
    <source>
        <dbReference type="SAM" id="SignalP"/>
    </source>
</evidence>
<feature type="chain" id="PRO_5012906320" description="MORN repeat variant" evidence="1">
    <location>
        <begin position="27"/>
        <end position="313"/>
    </location>
</feature>
<dbReference type="EMBL" id="FQWL01000002">
    <property type="protein sequence ID" value="SHG44203.1"/>
    <property type="molecule type" value="Genomic_DNA"/>
</dbReference>
<evidence type="ECO:0000313" key="2">
    <source>
        <dbReference type="EMBL" id="SHG44203.1"/>
    </source>
</evidence>
<organism evidence="2 3">
    <name type="scientific">Flagellimonas flava</name>
    <dbReference type="NCBI Taxonomy" id="570519"/>
    <lineage>
        <taxon>Bacteria</taxon>
        <taxon>Pseudomonadati</taxon>
        <taxon>Bacteroidota</taxon>
        <taxon>Flavobacteriia</taxon>
        <taxon>Flavobacteriales</taxon>
        <taxon>Flavobacteriaceae</taxon>
        <taxon>Flagellimonas</taxon>
    </lineage>
</organism>
<evidence type="ECO:0008006" key="4">
    <source>
        <dbReference type="Google" id="ProtNLM"/>
    </source>
</evidence>
<accession>A0A1M5JW05</accession>
<name>A0A1M5JW05_9FLAO</name>
<feature type="signal peptide" evidence="1">
    <location>
        <begin position="1"/>
        <end position="26"/>
    </location>
</feature>
<dbReference type="STRING" id="570519.SAMN04488116_1226"/>
<keyword evidence="3" id="KW-1185">Reference proteome</keyword>
<reference evidence="3" key="1">
    <citation type="submission" date="2016-11" db="EMBL/GenBank/DDBJ databases">
        <authorList>
            <person name="Varghese N."/>
            <person name="Submissions S."/>
        </authorList>
    </citation>
    <scope>NUCLEOTIDE SEQUENCE [LARGE SCALE GENOMIC DNA]</scope>
    <source>
        <strain evidence="3">DSM 22638</strain>
    </source>
</reference>
<sequence>MFNTTTMKKSTILIALLVSATTIMHAQKKKDLDREAILDMCGCYDITFKYTETFAPEIDYEKKMDYTAGALELALPIVDEKNKISIQHLLVINDSMVIKHWRQDWEYENQNVFYYDKDNNWKFGTLPKEQVKGQWTQKVYQVDDSPRYSGSASWVHVDGKHYWENETDSPLPRREYSKRSDYNVMKRGNRQEITAYGWVHEQDNDKIIREDGKADVLLAQEKGMNTYMKVEDSKCKLALDWWKEHKEFWANVRSSWDQVYDREGDLTLLKKVDEKPMFMHFYPLEEQAASSTEISQLINKFVADTNEAHVEGK</sequence>